<gene>
    <name evidence="2" type="ORF">EU556_23405</name>
</gene>
<dbReference type="PANTHER" id="PTHR41386:SF1">
    <property type="entry name" value="MEMBRANE PROTEIN"/>
    <property type="match status" value="1"/>
</dbReference>
<organism evidence="2 3">
    <name type="scientific">Hymenobacter fodinae</name>
    <dbReference type="NCBI Taxonomy" id="2510796"/>
    <lineage>
        <taxon>Bacteria</taxon>
        <taxon>Pseudomonadati</taxon>
        <taxon>Bacteroidota</taxon>
        <taxon>Cytophagia</taxon>
        <taxon>Cytophagales</taxon>
        <taxon>Hymenobacteraceae</taxon>
        <taxon>Hymenobacter</taxon>
    </lineage>
</organism>
<feature type="transmembrane region" description="Helical" evidence="1">
    <location>
        <begin position="85"/>
        <end position="107"/>
    </location>
</feature>
<accession>A0A4Z0P0U9</accession>
<keyword evidence="1" id="KW-1133">Transmembrane helix</keyword>
<sequence>MKSEQKQGDGGAAGQPEMANVVERNIEALLQRQLAQEKQMPWQDRLADTVTTFTGSITFVFIHLALFGIWIIWNLGWLGLKPFDPSFVVLAMFASVEAIFLSTFVLISQNRSSALAEKRAELNLQVNLLGEHEITRLVILVTEMARQMNIEAAADPEISELAKDVQPERVLDTIEKKQVKMEQAKATSTPDES</sequence>
<comment type="caution">
    <text evidence="2">The sequence shown here is derived from an EMBL/GenBank/DDBJ whole genome shotgun (WGS) entry which is preliminary data.</text>
</comment>
<keyword evidence="1" id="KW-0812">Transmembrane</keyword>
<dbReference type="RefSeq" id="WP_135436660.1">
    <property type="nucleotide sequence ID" value="NZ_SRLA01000006.1"/>
</dbReference>
<protein>
    <submittedName>
        <fullName evidence="2">DUF1003 domain-containing protein</fullName>
    </submittedName>
</protein>
<dbReference type="OrthoDB" id="9795736at2"/>
<name>A0A4Z0P0U9_9BACT</name>
<evidence type="ECO:0000313" key="3">
    <source>
        <dbReference type="Proteomes" id="UP000298337"/>
    </source>
</evidence>
<evidence type="ECO:0000313" key="2">
    <source>
        <dbReference type="EMBL" id="TGE04218.1"/>
    </source>
</evidence>
<dbReference type="Proteomes" id="UP000298337">
    <property type="component" value="Unassembled WGS sequence"/>
</dbReference>
<evidence type="ECO:0000256" key="1">
    <source>
        <dbReference type="SAM" id="Phobius"/>
    </source>
</evidence>
<keyword evidence="3" id="KW-1185">Reference proteome</keyword>
<dbReference type="EMBL" id="SRLA01000006">
    <property type="protein sequence ID" value="TGE04218.1"/>
    <property type="molecule type" value="Genomic_DNA"/>
</dbReference>
<dbReference type="PANTHER" id="PTHR41386">
    <property type="entry name" value="INTEGRAL MEMBRANE PROTEIN-RELATED"/>
    <property type="match status" value="1"/>
</dbReference>
<proteinExistence type="predicted"/>
<keyword evidence="1" id="KW-0472">Membrane</keyword>
<reference evidence="2 3" key="1">
    <citation type="submission" date="2019-04" db="EMBL/GenBank/DDBJ databases">
        <authorList>
            <person name="Feng G."/>
            <person name="Zhang J."/>
            <person name="Zhu H."/>
        </authorList>
    </citation>
    <scope>NUCLEOTIDE SEQUENCE [LARGE SCALE GENOMIC DNA]</scope>
    <source>
        <strain evidence="2 3">92R-1</strain>
    </source>
</reference>
<dbReference type="Pfam" id="PF06210">
    <property type="entry name" value="DUF1003"/>
    <property type="match status" value="1"/>
</dbReference>
<feature type="transmembrane region" description="Helical" evidence="1">
    <location>
        <begin position="50"/>
        <end position="73"/>
    </location>
</feature>
<dbReference type="InterPro" id="IPR010406">
    <property type="entry name" value="DUF1003"/>
</dbReference>
<dbReference type="AlphaFoldDB" id="A0A4Z0P0U9"/>